<evidence type="ECO:0000313" key="1">
    <source>
        <dbReference type="EMBL" id="MED6239922.1"/>
    </source>
</evidence>
<sequence>MINLLEARGSLLGAWLTSGRQHTCWQSCWSAVVNMIIQCLMSPCFCLKAPWQSWIPPPMPLTVYSDPPSLHDHPLDLLHL</sequence>
<keyword evidence="2" id="KW-1185">Reference proteome</keyword>
<evidence type="ECO:0000313" key="2">
    <source>
        <dbReference type="Proteomes" id="UP001345963"/>
    </source>
</evidence>
<comment type="caution">
    <text evidence="1">The sequence shown here is derived from an EMBL/GenBank/DDBJ whole genome shotgun (WGS) entry which is preliminary data.</text>
</comment>
<protein>
    <submittedName>
        <fullName evidence="1">Uncharacterized protein</fullName>
    </submittedName>
</protein>
<name>A0ABU7AP95_9TELE</name>
<gene>
    <name evidence="1" type="ORF">ATANTOWER_013208</name>
</gene>
<dbReference type="EMBL" id="JAHUTI010022456">
    <property type="protein sequence ID" value="MED6239922.1"/>
    <property type="molecule type" value="Genomic_DNA"/>
</dbReference>
<dbReference type="Proteomes" id="UP001345963">
    <property type="component" value="Unassembled WGS sequence"/>
</dbReference>
<accession>A0ABU7AP95</accession>
<organism evidence="1 2">
    <name type="scientific">Ataeniobius toweri</name>
    <dbReference type="NCBI Taxonomy" id="208326"/>
    <lineage>
        <taxon>Eukaryota</taxon>
        <taxon>Metazoa</taxon>
        <taxon>Chordata</taxon>
        <taxon>Craniata</taxon>
        <taxon>Vertebrata</taxon>
        <taxon>Euteleostomi</taxon>
        <taxon>Actinopterygii</taxon>
        <taxon>Neopterygii</taxon>
        <taxon>Teleostei</taxon>
        <taxon>Neoteleostei</taxon>
        <taxon>Acanthomorphata</taxon>
        <taxon>Ovalentaria</taxon>
        <taxon>Atherinomorphae</taxon>
        <taxon>Cyprinodontiformes</taxon>
        <taxon>Goodeidae</taxon>
        <taxon>Ataeniobius</taxon>
    </lineage>
</organism>
<proteinExistence type="predicted"/>
<reference evidence="1 2" key="1">
    <citation type="submission" date="2021-07" db="EMBL/GenBank/DDBJ databases">
        <authorList>
            <person name="Palmer J.M."/>
        </authorList>
    </citation>
    <scope>NUCLEOTIDE SEQUENCE [LARGE SCALE GENOMIC DNA]</scope>
    <source>
        <strain evidence="1 2">AT_MEX2019</strain>
        <tissue evidence="1">Muscle</tissue>
    </source>
</reference>